<feature type="transmembrane region" description="Helical" evidence="1">
    <location>
        <begin position="164"/>
        <end position="182"/>
    </location>
</feature>
<name>A0ABS3IEB9_9MICO</name>
<gene>
    <name evidence="2" type="ORF">J0911_17000</name>
</gene>
<evidence type="ECO:0000256" key="1">
    <source>
        <dbReference type="SAM" id="Phobius"/>
    </source>
</evidence>
<keyword evidence="1" id="KW-0472">Membrane</keyword>
<dbReference type="Proteomes" id="UP000664617">
    <property type="component" value="Unassembled WGS sequence"/>
</dbReference>
<feature type="transmembrane region" description="Helical" evidence="1">
    <location>
        <begin position="132"/>
        <end position="152"/>
    </location>
</feature>
<dbReference type="EMBL" id="JAFMPK010000047">
    <property type="protein sequence ID" value="MBO0610724.1"/>
    <property type="molecule type" value="Genomic_DNA"/>
</dbReference>
<reference evidence="3" key="2">
    <citation type="submission" date="2023-07" db="EMBL/GenBank/DDBJ databases">
        <title>Myceligenerans salitolerans sp. nov., a halotolerant actinomycete isolated from a salt lake in Xinjiang, China.</title>
        <authorList>
            <person name="Guan T."/>
        </authorList>
    </citation>
    <scope>NUCLEOTIDE SEQUENCE [LARGE SCALE GENOMIC DNA]</scope>
    <source>
        <strain evidence="3">XHU 5031</strain>
    </source>
</reference>
<keyword evidence="1" id="KW-0812">Transmembrane</keyword>
<evidence type="ECO:0000313" key="2">
    <source>
        <dbReference type="EMBL" id="MBO0610724.1"/>
    </source>
</evidence>
<dbReference type="RefSeq" id="WP_207276633.1">
    <property type="nucleotide sequence ID" value="NZ_JAFMPK010000047.1"/>
</dbReference>
<comment type="caution">
    <text evidence="2">The sequence shown here is derived from an EMBL/GenBank/DDBJ whole genome shotgun (WGS) entry which is preliminary data.</text>
</comment>
<evidence type="ECO:0008006" key="4">
    <source>
        <dbReference type="Google" id="ProtNLM"/>
    </source>
</evidence>
<organism evidence="2 3">
    <name type="scientific">Myceligenerans salitolerans</name>
    <dbReference type="NCBI Taxonomy" id="1230528"/>
    <lineage>
        <taxon>Bacteria</taxon>
        <taxon>Bacillati</taxon>
        <taxon>Actinomycetota</taxon>
        <taxon>Actinomycetes</taxon>
        <taxon>Micrococcales</taxon>
        <taxon>Promicromonosporaceae</taxon>
        <taxon>Myceligenerans</taxon>
    </lineage>
</organism>
<protein>
    <recommendedName>
        <fullName evidence="4">Thiosulfate dehydrogenase [quinone] large subunit</fullName>
    </recommendedName>
</protein>
<sequence>MSSVSHHSAPFAHGTVAHGRADTGATATTAVTGTAVTSTAVARYSFAGVRLLLAVEFLWAFGDKLFGWNLATPADRAWINGGSPTEGYLSGVEGPFAGFFGALAGNAVVDWLFMLGLLGIGTALALGIGMRIAAGAGALLMLLMWMASLPLANNPFVDYHLVDAVLLVGLAALLAGDTIGLGRQWARLPLVERFPVLR</sequence>
<evidence type="ECO:0000313" key="3">
    <source>
        <dbReference type="Proteomes" id="UP000664617"/>
    </source>
</evidence>
<keyword evidence="3" id="KW-1185">Reference proteome</keyword>
<proteinExistence type="predicted"/>
<feature type="transmembrane region" description="Helical" evidence="1">
    <location>
        <begin position="96"/>
        <end position="120"/>
    </location>
</feature>
<keyword evidence="1" id="KW-1133">Transmembrane helix</keyword>
<reference evidence="2 3" key="1">
    <citation type="submission" date="2021-03" db="EMBL/GenBank/DDBJ databases">
        <authorList>
            <person name="Xin L."/>
        </authorList>
    </citation>
    <scope>NUCLEOTIDE SEQUENCE [LARGE SCALE GENOMIC DNA]</scope>
    <source>
        <strain evidence="2 3">XHU 5031</strain>
    </source>
</reference>
<accession>A0ABS3IEB9</accession>